<evidence type="ECO:0000256" key="3">
    <source>
        <dbReference type="ARBA" id="ARBA00022989"/>
    </source>
</evidence>
<dbReference type="OMA" id="IDFVHVC"/>
<comment type="subcellular location">
    <subcellularLocation>
        <location evidence="1">Membrane</location>
        <topology evidence="1">Multi-pass membrane protein</topology>
    </subcellularLocation>
</comment>
<dbReference type="GeneID" id="27688954"/>
<dbReference type="STRING" id="645134.A0A0L0HED8"/>
<feature type="transmembrane region" description="Helical" evidence="5">
    <location>
        <begin position="521"/>
        <end position="539"/>
    </location>
</feature>
<evidence type="ECO:0000256" key="5">
    <source>
        <dbReference type="SAM" id="Phobius"/>
    </source>
</evidence>
<dbReference type="PANTHER" id="PTHR43243">
    <property type="entry name" value="INNER MEMBRANE TRANSPORTER YGJI-RELATED"/>
    <property type="match status" value="1"/>
</dbReference>
<keyword evidence="3 5" id="KW-1133">Transmembrane helix</keyword>
<keyword evidence="7" id="KW-1185">Reference proteome</keyword>
<feature type="transmembrane region" description="Helical" evidence="5">
    <location>
        <begin position="458"/>
        <end position="481"/>
    </location>
</feature>
<dbReference type="PANTHER" id="PTHR43243:SF11">
    <property type="entry name" value="AMINO ACID PERMEASE_ SLC12A DOMAIN-CONTAINING PROTEIN"/>
    <property type="match status" value="1"/>
</dbReference>
<evidence type="ECO:0000313" key="7">
    <source>
        <dbReference type="Proteomes" id="UP000053201"/>
    </source>
</evidence>
<gene>
    <name evidence="6" type="ORF">SPPG_05591</name>
</gene>
<dbReference type="VEuPathDB" id="FungiDB:SPPG_05591"/>
<proteinExistence type="predicted"/>
<dbReference type="eggNOG" id="ENOG502QT3M">
    <property type="taxonomic scope" value="Eukaryota"/>
</dbReference>
<keyword evidence="4 5" id="KW-0472">Membrane</keyword>
<evidence type="ECO:0008006" key="8">
    <source>
        <dbReference type="Google" id="ProtNLM"/>
    </source>
</evidence>
<dbReference type="GO" id="GO:0016020">
    <property type="term" value="C:membrane"/>
    <property type="evidence" value="ECO:0007669"/>
    <property type="project" value="UniProtKB-SubCell"/>
</dbReference>
<dbReference type="RefSeq" id="XP_016607384.1">
    <property type="nucleotide sequence ID" value="XM_016753799.1"/>
</dbReference>
<feature type="transmembrane region" description="Helical" evidence="5">
    <location>
        <begin position="229"/>
        <end position="249"/>
    </location>
</feature>
<dbReference type="EMBL" id="KQ257458">
    <property type="protein sequence ID" value="KNC99344.1"/>
    <property type="molecule type" value="Genomic_DNA"/>
</dbReference>
<name>A0A0L0HED8_SPIPD</name>
<accession>A0A0L0HED8</accession>
<organism evidence="6 7">
    <name type="scientific">Spizellomyces punctatus (strain DAOM BR117)</name>
    <dbReference type="NCBI Taxonomy" id="645134"/>
    <lineage>
        <taxon>Eukaryota</taxon>
        <taxon>Fungi</taxon>
        <taxon>Fungi incertae sedis</taxon>
        <taxon>Chytridiomycota</taxon>
        <taxon>Chytridiomycota incertae sedis</taxon>
        <taxon>Chytridiomycetes</taxon>
        <taxon>Spizellomycetales</taxon>
        <taxon>Spizellomycetaceae</taxon>
        <taxon>Spizellomyces</taxon>
    </lineage>
</organism>
<feature type="transmembrane region" description="Helical" evidence="5">
    <location>
        <begin position="432"/>
        <end position="452"/>
    </location>
</feature>
<dbReference type="InParanoid" id="A0A0L0HED8"/>
<keyword evidence="2 5" id="KW-0812">Transmembrane</keyword>
<feature type="transmembrane region" description="Helical" evidence="5">
    <location>
        <begin position="392"/>
        <end position="411"/>
    </location>
</feature>
<evidence type="ECO:0000313" key="6">
    <source>
        <dbReference type="EMBL" id="KNC99344.1"/>
    </source>
</evidence>
<feature type="transmembrane region" description="Helical" evidence="5">
    <location>
        <begin position="301"/>
        <end position="319"/>
    </location>
</feature>
<feature type="transmembrane region" description="Helical" evidence="5">
    <location>
        <begin position="493"/>
        <end position="515"/>
    </location>
</feature>
<dbReference type="Pfam" id="PF13520">
    <property type="entry name" value="AA_permease_2"/>
    <property type="match status" value="1"/>
</dbReference>
<dbReference type="Gene3D" id="1.20.1740.10">
    <property type="entry name" value="Amino acid/polyamine transporter I"/>
    <property type="match status" value="1"/>
</dbReference>
<feature type="transmembrane region" description="Helical" evidence="5">
    <location>
        <begin position="340"/>
        <end position="359"/>
    </location>
</feature>
<evidence type="ECO:0000256" key="4">
    <source>
        <dbReference type="ARBA" id="ARBA00023136"/>
    </source>
</evidence>
<evidence type="ECO:0000256" key="2">
    <source>
        <dbReference type="ARBA" id="ARBA00022692"/>
    </source>
</evidence>
<dbReference type="AlphaFoldDB" id="A0A0L0HED8"/>
<evidence type="ECO:0000256" key="1">
    <source>
        <dbReference type="ARBA" id="ARBA00004141"/>
    </source>
</evidence>
<reference evidence="6 7" key="1">
    <citation type="submission" date="2009-08" db="EMBL/GenBank/DDBJ databases">
        <title>The Genome Sequence of Spizellomyces punctatus strain DAOM BR117.</title>
        <authorList>
            <consortium name="The Broad Institute Genome Sequencing Platform"/>
            <person name="Russ C."/>
            <person name="Cuomo C."/>
            <person name="Shea T."/>
            <person name="Young S.K."/>
            <person name="Zeng Q."/>
            <person name="Koehrsen M."/>
            <person name="Haas B."/>
            <person name="Borodovsky M."/>
            <person name="Guigo R."/>
            <person name="Alvarado L."/>
            <person name="Berlin A."/>
            <person name="Bochicchio J."/>
            <person name="Borenstein D."/>
            <person name="Chapman S."/>
            <person name="Chen Z."/>
            <person name="Engels R."/>
            <person name="Freedman E."/>
            <person name="Gellesch M."/>
            <person name="Goldberg J."/>
            <person name="Griggs A."/>
            <person name="Gujja S."/>
            <person name="Heiman D."/>
            <person name="Hepburn T."/>
            <person name="Howarth C."/>
            <person name="Jen D."/>
            <person name="Larson L."/>
            <person name="Lewis B."/>
            <person name="Mehta T."/>
            <person name="Park D."/>
            <person name="Pearson M."/>
            <person name="Roberts A."/>
            <person name="Saif S."/>
            <person name="Shenoy N."/>
            <person name="Sisk P."/>
            <person name="Stolte C."/>
            <person name="Sykes S."/>
            <person name="Thomson T."/>
            <person name="Walk T."/>
            <person name="White J."/>
            <person name="Yandava C."/>
            <person name="Burger G."/>
            <person name="Gray M.W."/>
            <person name="Holland P.W.H."/>
            <person name="King N."/>
            <person name="Lang F.B.F."/>
            <person name="Roger A.J."/>
            <person name="Ruiz-Trillo I."/>
            <person name="Lander E."/>
            <person name="Nusbaum C."/>
        </authorList>
    </citation>
    <scope>NUCLEOTIDE SEQUENCE [LARGE SCALE GENOMIC DNA]</scope>
    <source>
        <strain evidence="6 7">DAOM BR117</strain>
    </source>
</reference>
<dbReference type="OrthoDB" id="1718410at2759"/>
<dbReference type="GO" id="GO:0015171">
    <property type="term" value="F:amino acid transmembrane transporter activity"/>
    <property type="evidence" value="ECO:0007669"/>
    <property type="project" value="TreeGrafter"/>
</dbReference>
<dbReference type="Proteomes" id="UP000053201">
    <property type="component" value="Unassembled WGS sequence"/>
</dbReference>
<feature type="transmembrane region" description="Helical" evidence="5">
    <location>
        <begin position="195"/>
        <end position="217"/>
    </location>
</feature>
<dbReference type="InterPro" id="IPR002293">
    <property type="entry name" value="AA/rel_permease1"/>
</dbReference>
<feature type="transmembrane region" description="Helical" evidence="5">
    <location>
        <begin position="138"/>
        <end position="165"/>
    </location>
</feature>
<protein>
    <recommendedName>
        <fullName evidence="8">Amino acid permease/ SLC12A domain-containing protein</fullName>
    </recommendedName>
</protein>
<sequence>MNSEDVNGSTYQIEDHPTTVSTHIVDLVPRVQRPRVPPETIDLVHIGELSATLARLRRRQPWDPAQEHSTKFSEYGQVSRTPRFGNSWEFAGWGRTVRVRLEAENSSTVEAIGSLHNKATLGEWSSTAIAANDLIGSVLYTIGLAIIAAGQYAPISLFLACLVIYMYRFIFAEVGSCVPVNGGCYSTMLAASSKVVAAIAACCSILDYLATAVVSAASASTYFWNEFGIINVIGATVGILLFFAALNLLGIKESSYVSFAICAIHATTLVCLTGAGVVQWIKNGGDILRANWKDPSPNENAPLDIFFGFCVGMLGFTGFEDSVNYIEEQKPGVFPKTMRNLSIMATINPILTLVCLAIVPRNLVALYPNSAVTLIADAAGGRPLRIIVSVDAVMVLCGGVLTAFVGVGGLLEHMSADRLLPRFLLIRNQLRGSHHWITLSFLSLCLVLVGVTRGDTTLASLLMATSFIAVLLAIAVANLLLKYKRGRLKREVRASSGTVVAGILAVLVAIVGNAIYDPPMIGTFATFFAVLFLAMWGVLNQVRVLKVLIFVADAYPKLRKLVNSLISAVITIRSHPVAFFTNHDEIHVLNKAVLYVQENEMTMYIYMVHFYEQESEIPPNLEANCRALDRLYPKIQIDLILVNGKFGPRSVAVLAKQMGIPRNQCYITCPGEKMSGIGRFGGVRVIML</sequence>
<feature type="transmembrane region" description="Helical" evidence="5">
    <location>
        <begin position="256"/>
        <end position="281"/>
    </location>
</feature>